<dbReference type="InterPro" id="IPR010024">
    <property type="entry name" value="CHP16711"/>
</dbReference>
<dbReference type="InterPro" id="IPR019096">
    <property type="entry name" value="YopX_protein"/>
</dbReference>
<evidence type="ECO:0000313" key="3">
    <source>
        <dbReference type="EMBL" id="CUN26040.1"/>
    </source>
</evidence>
<dbReference type="Pfam" id="PF09643">
    <property type="entry name" value="YopX"/>
    <property type="match status" value="1"/>
</dbReference>
<keyword evidence="1" id="KW-0694">RNA-binding</keyword>
<feature type="domain" description="YopX protein" evidence="2">
    <location>
        <begin position="5"/>
        <end position="147"/>
    </location>
</feature>
<organism evidence="3 4">
    <name type="scientific">Parabacteroides distasonis</name>
    <dbReference type="NCBI Taxonomy" id="823"/>
    <lineage>
        <taxon>Bacteria</taxon>
        <taxon>Pseudomonadati</taxon>
        <taxon>Bacteroidota</taxon>
        <taxon>Bacteroidia</taxon>
        <taxon>Bacteroidales</taxon>
        <taxon>Tannerellaceae</taxon>
        <taxon>Parabacteroides</taxon>
    </lineage>
</organism>
<sequence length="150" mass="17767">MREIKFRAKRIDNNKWAYGGLVQADDYCIIDQQNELYVEREYNFRGDTHFFQLSGVMCDETTIGQFTGLKDKSRKEIYEGDIISVNGKYPKLIRYIDEWASYCLANLTDLDCDLKTRYWQQVSPCWWTDYKREIKVIGNVYDNLELVKGG</sequence>
<protein>
    <submittedName>
        <fullName evidence="3">YopX protein</fullName>
    </submittedName>
</protein>
<evidence type="ECO:0000313" key="4">
    <source>
        <dbReference type="Proteomes" id="UP000095591"/>
    </source>
</evidence>
<proteinExistence type="predicted"/>
<evidence type="ECO:0000259" key="2">
    <source>
        <dbReference type="Pfam" id="PF09643"/>
    </source>
</evidence>
<dbReference type="PROSITE" id="PS50889">
    <property type="entry name" value="S4"/>
    <property type="match status" value="1"/>
</dbReference>
<reference evidence="3 4" key="1">
    <citation type="submission" date="2015-09" db="EMBL/GenBank/DDBJ databases">
        <authorList>
            <consortium name="Pathogen Informatics"/>
        </authorList>
    </citation>
    <scope>NUCLEOTIDE SEQUENCE [LARGE SCALE GENOMIC DNA]</scope>
    <source>
        <strain evidence="3 4">2789STDY5608872</strain>
    </source>
</reference>
<accession>A0A173VH02</accession>
<dbReference type="EMBL" id="CYXP01000007">
    <property type="protein sequence ID" value="CUN26040.1"/>
    <property type="molecule type" value="Genomic_DNA"/>
</dbReference>
<dbReference type="SUPFAM" id="SSF159006">
    <property type="entry name" value="YopX-like"/>
    <property type="match status" value="1"/>
</dbReference>
<dbReference type="Proteomes" id="UP000095591">
    <property type="component" value="Unassembled WGS sequence"/>
</dbReference>
<gene>
    <name evidence="3" type="ORF">ERS852429_03002</name>
</gene>
<dbReference type="NCBIfam" id="TIGR01671">
    <property type="entry name" value="phage_TIGR01671"/>
    <property type="match status" value="1"/>
</dbReference>
<dbReference type="RefSeq" id="WP_057319730.1">
    <property type="nucleotide sequence ID" value="NZ_CYXP01000007.1"/>
</dbReference>
<name>A0A173VH02_PARDI</name>
<dbReference type="InterPro" id="IPR023385">
    <property type="entry name" value="YopX-like_C"/>
</dbReference>
<dbReference type="GO" id="GO:0003723">
    <property type="term" value="F:RNA binding"/>
    <property type="evidence" value="ECO:0007669"/>
    <property type="project" value="UniProtKB-KW"/>
</dbReference>
<dbReference type="AlphaFoldDB" id="A0A173VH02"/>
<evidence type="ECO:0000256" key="1">
    <source>
        <dbReference type="PROSITE-ProRule" id="PRU00182"/>
    </source>
</evidence>
<dbReference type="Gene3D" id="2.30.30.290">
    <property type="entry name" value="YopX-like domains"/>
    <property type="match status" value="1"/>
</dbReference>